<feature type="domain" description="EamA" evidence="6">
    <location>
        <begin position="7"/>
        <end position="138"/>
    </location>
</feature>
<evidence type="ECO:0000256" key="5">
    <source>
        <dbReference type="SAM" id="Phobius"/>
    </source>
</evidence>
<dbReference type="PANTHER" id="PTHR32322:SF9">
    <property type="entry name" value="AMINO-ACID METABOLITE EFFLUX PUMP-RELATED"/>
    <property type="match status" value="1"/>
</dbReference>
<evidence type="ECO:0000259" key="6">
    <source>
        <dbReference type="Pfam" id="PF00892"/>
    </source>
</evidence>
<name>A0A0F5L6T4_9HYPH</name>
<dbReference type="PATRIC" id="fig|361041.3.peg.2063"/>
<dbReference type="OrthoDB" id="9810556at2"/>
<dbReference type="Proteomes" id="UP000033514">
    <property type="component" value="Unassembled WGS sequence"/>
</dbReference>
<feature type="domain" description="EamA" evidence="6">
    <location>
        <begin position="151"/>
        <end position="283"/>
    </location>
</feature>
<evidence type="ECO:0000256" key="2">
    <source>
        <dbReference type="ARBA" id="ARBA00022692"/>
    </source>
</evidence>
<dbReference type="STRING" id="361041.VW35_13385"/>
<gene>
    <name evidence="7" type="ORF">VW35_13385</name>
</gene>
<dbReference type="Gene3D" id="1.10.3730.20">
    <property type="match status" value="1"/>
</dbReference>
<feature type="transmembrane region" description="Helical" evidence="5">
    <location>
        <begin position="66"/>
        <end position="86"/>
    </location>
</feature>
<sequence length="298" mass="31528">MSLRDWFWIILLGAIWGCSFVFNAILIREIGPLWVTSLRVGIGALGCWVVMLALKKSVPRDPKLWLQLGGLGIIAYAIPFALFPLAQAHLASGIAAIINALTPMVTALISHFWIGGEKATPTKLTGVGIGFVGAAILVSPALAGGGSSQLWAIAACLGATLCYAISLNITRSYKHIEPTAFAAIALTGAAVVSLPVALIGEGLPVMTRPETFGAALAIGLLSTAFTFQIMYRILPRVGATNFATTTFIAPISALIIGVTVLGETILPIQVLGMFVIFFGLLFIDGRIRHIWSRRAATM</sequence>
<feature type="transmembrane region" description="Helical" evidence="5">
    <location>
        <begin position="92"/>
        <end position="114"/>
    </location>
</feature>
<dbReference type="InterPro" id="IPR000620">
    <property type="entry name" value="EamA_dom"/>
</dbReference>
<feature type="transmembrane region" description="Helical" evidence="5">
    <location>
        <begin position="212"/>
        <end position="231"/>
    </location>
</feature>
<keyword evidence="2 5" id="KW-0812">Transmembrane</keyword>
<dbReference type="PANTHER" id="PTHR32322">
    <property type="entry name" value="INNER MEMBRANE TRANSPORTER"/>
    <property type="match status" value="1"/>
</dbReference>
<dbReference type="RefSeq" id="WP_046143548.1">
    <property type="nucleotide sequence ID" value="NZ_LAJG01000023.1"/>
</dbReference>
<evidence type="ECO:0000256" key="1">
    <source>
        <dbReference type="ARBA" id="ARBA00004141"/>
    </source>
</evidence>
<comment type="caution">
    <text evidence="7">The sequence shown here is derived from an EMBL/GenBank/DDBJ whole genome shotgun (WGS) entry which is preliminary data.</text>
</comment>
<feature type="transmembrane region" description="Helical" evidence="5">
    <location>
        <begin position="126"/>
        <end position="144"/>
    </location>
</feature>
<feature type="transmembrane region" description="Helical" evidence="5">
    <location>
        <begin position="264"/>
        <end position="283"/>
    </location>
</feature>
<evidence type="ECO:0000313" key="7">
    <source>
        <dbReference type="EMBL" id="KKB78091.1"/>
    </source>
</evidence>
<dbReference type="InterPro" id="IPR050638">
    <property type="entry name" value="AA-Vitamin_Transporters"/>
</dbReference>
<feature type="transmembrane region" description="Helical" evidence="5">
    <location>
        <begin position="181"/>
        <end position="200"/>
    </location>
</feature>
<keyword evidence="3 5" id="KW-1133">Transmembrane helix</keyword>
<keyword evidence="4 5" id="KW-0472">Membrane</keyword>
<feature type="transmembrane region" description="Helical" evidence="5">
    <location>
        <begin position="33"/>
        <end position="54"/>
    </location>
</feature>
<dbReference type="Pfam" id="PF00892">
    <property type="entry name" value="EamA"/>
    <property type="match status" value="2"/>
</dbReference>
<accession>A0A0F5L6T4</accession>
<feature type="transmembrane region" description="Helical" evidence="5">
    <location>
        <begin position="7"/>
        <end position="27"/>
    </location>
</feature>
<proteinExistence type="predicted"/>
<comment type="subcellular location">
    <subcellularLocation>
        <location evidence="1">Membrane</location>
        <topology evidence="1">Multi-pass membrane protein</topology>
    </subcellularLocation>
</comment>
<keyword evidence="8" id="KW-1185">Reference proteome</keyword>
<organism evidence="7 8">
    <name type="scientific">Devosia soli</name>
    <dbReference type="NCBI Taxonomy" id="361041"/>
    <lineage>
        <taxon>Bacteria</taxon>
        <taxon>Pseudomonadati</taxon>
        <taxon>Pseudomonadota</taxon>
        <taxon>Alphaproteobacteria</taxon>
        <taxon>Hyphomicrobiales</taxon>
        <taxon>Devosiaceae</taxon>
        <taxon>Devosia</taxon>
    </lineage>
</organism>
<evidence type="ECO:0000256" key="4">
    <source>
        <dbReference type="ARBA" id="ARBA00023136"/>
    </source>
</evidence>
<evidence type="ECO:0000256" key="3">
    <source>
        <dbReference type="ARBA" id="ARBA00022989"/>
    </source>
</evidence>
<reference evidence="7 8" key="1">
    <citation type="submission" date="2015-03" db="EMBL/GenBank/DDBJ databases">
        <authorList>
            <person name="Hassan Y.I."/>
            <person name="Lepp D."/>
            <person name="Zhou T."/>
        </authorList>
    </citation>
    <scope>NUCLEOTIDE SEQUENCE [LARGE SCALE GENOMIC DNA]</scope>
    <source>
        <strain evidence="7 8">GH2-10</strain>
    </source>
</reference>
<evidence type="ECO:0000313" key="8">
    <source>
        <dbReference type="Proteomes" id="UP000033514"/>
    </source>
</evidence>
<dbReference type="GO" id="GO:0016020">
    <property type="term" value="C:membrane"/>
    <property type="evidence" value="ECO:0007669"/>
    <property type="project" value="UniProtKB-SubCell"/>
</dbReference>
<protein>
    <recommendedName>
        <fullName evidence="6">EamA domain-containing protein</fullName>
    </recommendedName>
</protein>
<dbReference type="InterPro" id="IPR037185">
    <property type="entry name" value="EmrE-like"/>
</dbReference>
<dbReference type="SUPFAM" id="SSF103481">
    <property type="entry name" value="Multidrug resistance efflux transporter EmrE"/>
    <property type="match status" value="2"/>
</dbReference>
<feature type="transmembrane region" description="Helical" evidence="5">
    <location>
        <begin position="238"/>
        <end position="258"/>
    </location>
</feature>
<dbReference type="EMBL" id="LAJG01000023">
    <property type="protein sequence ID" value="KKB78091.1"/>
    <property type="molecule type" value="Genomic_DNA"/>
</dbReference>
<dbReference type="AlphaFoldDB" id="A0A0F5L6T4"/>
<feature type="transmembrane region" description="Helical" evidence="5">
    <location>
        <begin position="150"/>
        <end position="169"/>
    </location>
</feature>